<evidence type="ECO:0000256" key="1">
    <source>
        <dbReference type="SAM" id="Phobius"/>
    </source>
</evidence>
<dbReference type="InterPro" id="IPR025058">
    <property type="entry name" value="DUF3995"/>
</dbReference>
<proteinExistence type="predicted"/>
<keyword evidence="1" id="KW-0812">Transmembrane</keyword>
<dbReference type="HOGENOM" id="CLU_125898_0_0_0"/>
<keyword evidence="3" id="KW-1185">Reference proteome</keyword>
<feature type="transmembrane region" description="Helical" evidence="1">
    <location>
        <begin position="47"/>
        <end position="67"/>
    </location>
</feature>
<keyword evidence="1" id="KW-0472">Membrane</keyword>
<accession>I0IPT7</accession>
<protein>
    <recommendedName>
        <fullName evidence="4">DUF3995 domain-containing protein</fullName>
    </recommendedName>
</protein>
<dbReference type="PATRIC" id="fig|1162668.3.peg.1909"/>
<dbReference type="AlphaFoldDB" id="I0IPT7"/>
<organism evidence="2 3">
    <name type="scientific">Leptospirillum ferrooxidans (strain C2-3)</name>
    <dbReference type="NCBI Taxonomy" id="1162668"/>
    <lineage>
        <taxon>Bacteria</taxon>
        <taxon>Pseudomonadati</taxon>
        <taxon>Nitrospirota</taxon>
        <taxon>Nitrospiria</taxon>
        <taxon>Nitrospirales</taxon>
        <taxon>Nitrospiraceae</taxon>
        <taxon>Leptospirillum</taxon>
    </lineage>
</organism>
<dbReference type="STRING" id="1162668.LFE_1604"/>
<evidence type="ECO:0000313" key="3">
    <source>
        <dbReference type="Proteomes" id="UP000007382"/>
    </source>
</evidence>
<dbReference type="eggNOG" id="ENOG5032ZJG">
    <property type="taxonomic scope" value="Bacteria"/>
</dbReference>
<evidence type="ECO:0000313" key="2">
    <source>
        <dbReference type="EMBL" id="BAM07286.1"/>
    </source>
</evidence>
<reference evidence="2 3" key="1">
    <citation type="journal article" date="2012" name="J. Bacteriol.">
        <title>Complete Genome Sequence of Leptospirillum ferrooxidans Strain C2-3, Isolated from a Fresh Volcanic Ash Deposit on the Island of Miyake, Japan.</title>
        <authorList>
            <person name="Fujimura R."/>
            <person name="Sato Y."/>
            <person name="Nishizawa T."/>
            <person name="Oshima K."/>
            <person name="Kim S.-W."/>
            <person name="Hattori M."/>
            <person name="Kamijo T."/>
            <person name="Ohta H."/>
        </authorList>
    </citation>
    <scope>NUCLEOTIDE SEQUENCE [LARGE SCALE GENOMIC DNA]</scope>
    <source>
        <strain evidence="2 3">C2-3</strain>
    </source>
</reference>
<feature type="transmembrane region" description="Helical" evidence="1">
    <location>
        <begin position="6"/>
        <end position="26"/>
    </location>
</feature>
<dbReference type="OrthoDB" id="8590912at2"/>
<feature type="transmembrane region" description="Helical" evidence="1">
    <location>
        <begin position="79"/>
        <end position="97"/>
    </location>
</feature>
<evidence type="ECO:0008006" key="4">
    <source>
        <dbReference type="Google" id="ProtNLM"/>
    </source>
</evidence>
<sequence>MAVLSVTLCIIFITLGLWHFYWAIGGSLGRNAAISEINGRPAFTPKALATALIGTALLFSAGLVGASSRLFVSHVPGDILVRFCYALAIILFLRAVGDFRLVGFFKRVRGSSFARLDTLLYSPLCFALSVGVFLVGRGYDF</sequence>
<dbReference type="Pfam" id="PF13160">
    <property type="entry name" value="DUF3995"/>
    <property type="match status" value="1"/>
</dbReference>
<dbReference type="RefSeq" id="WP_014449771.1">
    <property type="nucleotide sequence ID" value="NC_017094.1"/>
</dbReference>
<reference evidence="3" key="2">
    <citation type="submission" date="2012-03" db="EMBL/GenBank/DDBJ databases">
        <title>The complete genome sequence of the pioneer microbe on fresh volcanic deposit, Leptospirillum ferrooxidans strain C2-3.</title>
        <authorList>
            <person name="Fujimura R."/>
            <person name="Sato Y."/>
            <person name="Nishizawa T."/>
            <person name="Nanba K."/>
            <person name="Oshima K."/>
            <person name="Hattori M."/>
            <person name="Kamijo T."/>
            <person name="Ohta H."/>
        </authorList>
    </citation>
    <scope>NUCLEOTIDE SEQUENCE [LARGE SCALE GENOMIC DNA]</scope>
    <source>
        <strain evidence="3">C2-3</strain>
    </source>
</reference>
<name>I0IPT7_LEPFC</name>
<dbReference type="Proteomes" id="UP000007382">
    <property type="component" value="Chromosome"/>
</dbReference>
<gene>
    <name evidence="2" type="ordered locus">LFE_1604</name>
</gene>
<dbReference type="KEGG" id="lfc:LFE_1604"/>
<feature type="transmembrane region" description="Helical" evidence="1">
    <location>
        <begin position="118"/>
        <end position="139"/>
    </location>
</feature>
<dbReference type="EMBL" id="AP012342">
    <property type="protein sequence ID" value="BAM07286.1"/>
    <property type="molecule type" value="Genomic_DNA"/>
</dbReference>
<keyword evidence="1" id="KW-1133">Transmembrane helix</keyword>